<dbReference type="EMBL" id="CP070499">
    <property type="protein sequence ID" value="QSB13054.1"/>
    <property type="molecule type" value="Genomic_DNA"/>
</dbReference>
<evidence type="ECO:0000313" key="2">
    <source>
        <dbReference type="Proteomes" id="UP000662857"/>
    </source>
</evidence>
<dbReference type="Proteomes" id="UP000662857">
    <property type="component" value="Chromosome"/>
</dbReference>
<protein>
    <submittedName>
        <fullName evidence="1">Uncharacterized protein</fullName>
    </submittedName>
</protein>
<dbReference type="KEGG" id="nhy:JQS43_15510"/>
<keyword evidence="2" id="KW-1185">Reference proteome</keyword>
<gene>
    <name evidence="1" type="ORF">JQS43_15510</name>
</gene>
<reference evidence="1" key="1">
    <citation type="submission" date="2021-02" db="EMBL/GenBank/DDBJ databases">
        <title>Natrosporangium hydrolyticum gen. nov., sp. nov, a haloalkaliphilic actinobacterium from a soda solonchak soil.</title>
        <authorList>
            <person name="Sorokin D.Y."/>
            <person name="Khijniak T.V."/>
            <person name="Zakharycheva A.P."/>
            <person name="Boueva O.V."/>
            <person name="Ariskina E.V."/>
            <person name="Hahnke R.L."/>
            <person name="Bunk B."/>
            <person name="Sproer C."/>
            <person name="Schumann P."/>
            <person name="Evtushenko L.I."/>
            <person name="Kublanov I.V."/>
        </authorList>
    </citation>
    <scope>NUCLEOTIDE SEQUENCE</scope>
    <source>
        <strain evidence="1">DSM 106523</strain>
    </source>
</reference>
<organism evidence="1 2">
    <name type="scientific">Natronosporangium hydrolyticum</name>
    <dbReference type="NCBI Taxonomy" id="2811111"/>
    <lineage>
        <taxon>Bacteria</taxon>
        <taxon>Bacillati</taxon>
        <taxon>Actinomycetota</taxon>
        <taxon>Actinomycetes</taxon>
        <taxon>Micromonosporales</taxon>
        <taxon>Micromonosporaceae</taxon>
        <taxon>Natronosporangium</taxon>
    </lineage>
</organism>
<name>A0A895Y5R6_9ACTN</name>
<accession>A0A895Y5R6</accession>
<dbReference type="RefSeq" id="WP_239675115.1">
    <property type="nucleotide sequence ID" value="NZ_CP070499.1"/>
</dbReference>
<proteinExistence type="predicted"/>
<evidence type="ECO:0000313" key="1">
    <source>
        <dbReference type="EMBL" id="QSB13054.1"/>
    </source>
</evidence>
<sequence length="230" mass="24875">MILKPAPGTTRQFPLVWPPWQPPGADGLAAIVAPTASIAWADGLLAREDERLVVWAPTGAEPESQALARLRYPGVRAMTLVPARSDPRWVRLALEYAVHLAAGRESDALSSACLTSWSPPVTPSGVVRIPHLVTVARDDAVTDTVVWELTSTASAQHWLGGPLPDQHFFENHLDALLRLRAAARRGQLPVRAANAGLVELLADAELSIQLVYQHAARFRRLLGGYLSGQS</sequence>
<dbReference type="AlphaFoldDB" id="A0A895Y5R6"/>